<dbReference type="InterPro" id="IPR036852">
    <property type="entry name" value="Peptidase_S8/S53_dom_sf"/>
</dbReference>
<evidence type="ECO:0000256" key="4">
    <source>
        <dbReference type="ARBA" id="ARBA00022825"/>
    </source>
</evidence>
<comment type="caution">
    <text evidence="5">Lacks conserved residue(s) required for the propagation of feature annotation.</text>
</comment>
<comment type="similarity">
    <text evidence="1 5">Belongs to the peptidase S8 family.</text>
</comment>
<name>A0AB39Q717_9ACTN</name>
<accession>A0AB39Q717</accession>
<dbReference type="SUPFAM" id="SSF52743">
    <property type="entry name" value="Subtilisin-like"/>
    <property type="match status" value="1"/>
</dbReference>
<evidence type="ECO:0000313" key="8">
    <source>
        <dbReference type="EMBL" id="XDQ38369.1"/>
    </source>
</evidence>
<dbReference type="GO" id="GO:0004252">
    <property type="term" value="F:serine-type endopeptidase activity"/>
    <property type="evidence" value="ECO:0007669"/>
    <property type="project" value="InterPro"/>
</dbReference>
<sequence>MKLSRHFRRSLVLTPLLLAQVALAVPAHADNTQHNPSWGLDRIDQRDLPLDDLYTYDRWAGLGTDVYVLGTGIKVTHQEFSGRAIWGYNAVHGSANADKNGEGTHLAGLVGGTRYGVAKRATLIAVKVLGDNGSGTDTDLIDGIQWAVRRAVRGGSTNRSVVLISSSSSGLSPAVNKAVAAAVNAGVVVVVPAGNSNSDASSFSPASEPLAITVGALAHGILNNAETKTLSSNNGKSLDLFAPGADMPSAWIGSDTATQKRSGTGVAAALVAGTAASRLLTGPNPGAVATQLISSATTGHMISLGLTGTPNRILYSR</sequence>
<dbReference type="EMBL" id="CP163439">
    <property type="protein sequence ID" value="XDQ38369.1"/>
    <property type="molecule type" value="Genomic_DNA"/>
</dbReference>
<evidence type="ECO:0000256" key="3">
    <source>
        <dbReference type="ARBA" id="ARBA00022801"/>
    </source>
</evidence>
<dbReference type="GO" id="GO:0005615">
    <property type="term" value="C:extracellular space"/>
    <property type="evidence" value="ECO:0007669"/>
    <property type="project" value="TreeGrafter"/>
</dbReference>
<protein>
    <submittedName>
        <fullName evidence="8">S8 family serine peptidase</fullName>
    </submittedName>
</protein>
<dbReference type="InterPro" id="IPR015500">
    <property type="entry name" value="Peptidase_S8_subtilisin-rel"/>
</dbReference>
<evidence type="ECO:0000256" key="1">
    <source>
        <dbReference type="ARBA" id="ARBA00011073"/>
    </source>
</evidence>
<keyword evidence="2" id="KW-0645">Protease</keyword>
<dbReference type="PRINTS" id="PR00723">
    <property type="entry name" value="SUBTILISIN"/>
</dbReference>
<evidence type="ECO:0000259" key="7">
    <source>
        <dbReference type="Pfam" id="PF00082"/>
    </source>
</evidence>
<dbReference type="PANTHER" id="PTHR43806">
    <property type="entry name" value="PEPTIDASE S8"/>
    <property type="match status" value="1"/>
</dbReference>
<gene>
    <name evidence="8" type="ORF">AB5J49_36215</name>
</gene>
<keyword evidence="4" id="KW-0720">Serine protease</keyword>
<reference evidence="8" key="1">
    <citation type="submission" date="2024-07" db="EMBL/GenBank/DDBJ databases">
        <authorList>
            <person name="Yu S.T."/>
        </authorList>
    </citation>
    <scope>NUCLEOTIDE SEQUENCE</scope>
    <source>
        <strain evidence="8">R28</strain>
    </source>
</reference>
<keyword evidence="3" id="KW-0378">Hydrolase</keyword>
<keyword evidence="6" id="KW-0732">Signal</keyword>
<dbReference type="FunFam" id="3.40.50.200:FF:000016">
    <property type="entry name" value="Proprotein convertase subtilisin/kexin type 9"/>
    <property type="match status" value="1"/>
</dbReference>
<evidence type="ECO:0000256" key="6">
    <source>
        <dbReference type="SAM" id="SignalP"/>
    </source>
</evidence>
<dbReference type="RefSeq" id="WP_369173067.1">
    <property type="nucleotide sequence ID" value="NZ_CP163439.1"/>
</dbReference>
<evidence type="ECO:0000256" key="5">
    <source>
        <dbReference type="PROSITE-ProRule" id="PRU01240"/>
    </source>
</evidence>
<dbReference type="PANTHER" id="PTHR43806:SF11">
    <property type="entry name" value="CEREVISIN-RELATED"/>
    <property type="match status" value="1"/>
</dbReference>
<evidence type="ECO:0000256" key="2">
    <source>
        <dbReference type="ARBA" id="ARBA00022670"/>
    </source>
</evidence>
<feature type="domain" description="Peptidase S8/S53" evidence="7">
    <location>
        <begin position="63"/>
        <end position="277"/>
    </location>
</feature>
<dbReference type="InterPro" id="IPR050131">
    <property type="entry name" value="Peptidase_S8_subtilisin-like"/>
</dbReference>
<dbReference type="InterPro" id="IPR000209">
    <property type="entry name" value="Peptidase_S8/S53_dom"/>
</dbReference>
<dbReference type="PROSITE" id="PS51892">
    <property type="entry name" value="SUBTILASE"/>
    <property type="match status" value="1"/>
</dbReference>
<organism evidence="8">
    <name type="scientific">Streptomyces sp. R28</name>
    <dbReference type="NCBI Taxonomy" id="3238628"/>
    <lineage>
        <taxon>Bacteria</taxon>
        <taxon>Bacillati</taxon>
        <taxon>Actinomycetota</taxon>
        <taxon>Actinomycetes</taxon>
        <taxon>Kitasatosporales</taxon>
        <taxon>Streptomycetaceae</taxon>
        <taxon>Streptomyces</taxon>
    </lineage>
</organism>
<feature type="chain" id="PRO_5044332689" evidence="6">
    <location>
        <begin position="25"/>
        <end position="317"/>
    </location>
</feature>
<proteinExistence type="inferred from homology"/>
<dbReference type="Gene3D" id="3.40.50.200">
    <property type="entry name" value="Peptidase S8/S53 domain"/>
    <property type="match status" value="1"/>
</dbReference>
<dbReference type="AlphaFoldDB" id="A0AB39Q717"/>
<dbReference type="Pfam" id="PF00082">
    <property type="entry name" value="Peptidase_S8"/>
    <property type="match status" value="1"/>
</dbReference>
<feature type="signal peptide" evidence="6">
    <location>
        <begin position="1"/>
        <end position="24"/>
    </location>
</feature>
<dbReference type="GO" id="GO:0006508">
    <property type="term" value="P:proteolysis"/>
    <property type="evidence" value="ECO:0007669"/>
    <property type="project" value="UniProtKB-KW"/>
</dbReference>